<dbReference type="PROSITE" id="PS00092">
    <property type="entry name" value="N6_MTASE"/>
    <property type="match status" value="1"/>
</dbReference>
<feature type="coiled-coil region" evidence="5">
    <location>
        <begin position="119"/>
        <end position="173"/>
    </location>
</feature>
<reference evidence="7 8" key="1">
    <citation type="submission" date="2024-02" db="EMBL/GenBank/DDBJ databases">
        <authorList>
            <person name="Chen Y."/>
            <person name="Shah S."/>
            <person name="Dougan E. K."/>
            <person name="Thang M."/>
            <person name="Chan C."/>
        </authorList>
    </citation>
    <scope>NUCLEOTIDE SEQUENCE [LARGE SCALE GENOMIC DNA]</scope>
</reference>
<evidence type="ECO:0000256" key="2">
    <source>
        <dbReference type="ARBA" id="ARBA00022603"/>
    </source>
</evidence>
<dbReference type="PANTHER" id="PTHR45875">
    <property type="entry name" value="METHYLTRANSFERASE N6AMT1"/>
    <property type="match status" value="1"/>
</dbReference>
<dbReference type="PANTHER" id="PTHR45875:SF1">
    <property type="entry name" value="METHYLTRANSFERASE N6AMT1"/>
    <property type="match status" value="1"/>
</dbReference>
<keyword evidence="2" id="KW-0489">Methyltransferase</keyword>
<comment type="caution">
    <text evidence="7">The sequence shown here is derived from an EMBL/GenBank/DDBJ whole genome shotgun (WGS) entry which is preliminary data.</text>
</comment>
<evidence type="ECO:0000256" key="5">
    <source>
        <dbReference type="SAM" id="Coils"/>
    </source>
</evidence>
<dbReference type="Pfam" id="PF05175">
    <property type="entry name" value="MTS"/>
    <property type="match status" value="1"/>
</dbReference>
<evidence type="ECO:0000256" key="4">
    <source>
        <dbReference type="ARBA" id="ARBA00022691"/>
    </source>
</evidence>
<dbReference type="CDD" id="cd02440">
    <property type="entry name" value="AdoMet_MTases"/>
    <property type="match status" value="1"/>
</dbReference>
<dbReference type="InterPro" id="IPR052190">
    <property type="entry name" value="Euk-Arch_PrmC-MTase"/>
</dbReference>
<accession>A0ABP0KE69</accession>
<evidence type="ECO:0000313" key="7">
    <source>
        <dbReference type="EMBL" id="CAK9024665.1"/>
    </source>
</evidence>
<proteinExistence type="inferred from homology"/>
<evidence type="ECO:0000256" key="1">
    <source>
        <dbReference type="ARBA" id="ARBA00006149"/>
    </source>
</evidence>
<dbReference type="Gene3D" id="3.40.50.150">
    <property type="entry name" value="Vaccinia Virus protein VP39"/>
    <property type="match status" value="1"/>
</dbReference>
<keyword evidence="8" id="KW-1185">Reference proteome</keyword>
<evidence type="ECO:0000259" key="6">
    <source>
        <dbReference type="Pfam" id="PF05175"/>
    </source>
</evidence>
<feature type="domain" description="Methyltransferase small" evidence="6">
    <location>
        <begin position="453"/>
        <end position="588"/>
    </location>
</feature>
<comment type="similarity">
    <text evidence="1">Belongs to the eukaryotic/archaeal PrmC-related family.</text>
</comment>
<organism evidence="7 8">
    <name type="scientific">Durusdinium trenchii</name>
    <dbReference type="NCBI Taxonomy" id="1381693"/>
    <lineage>
        <taxon>Eukaryota</taxon>
        <taxon>Sar</taxon>
        <taxon>Alveolata</taxon>
        <taxon>Dinophyceae</taxon>
        <taxon>Suessiales</taxon>
        <taxon>Symbiodiniaceae</taxon>
        <taxon>Durusdinium</taxon>
    </lineage>
</organism>
<keyword evidence="4" id="KW-0949">S-adenosyl-L-methionine</keyword>
<protein>
    <recommendedName>
        <fullName evidence="6">Methyltransferase small domain-containing protein</fullName>
    </recommendedName>
</protein>
<dbReference type="InterPro" id="IPR029063">
    <property type="entry name" value="SAM-dependent_MTases_sf"/>
</dbReference>
<evidence type="ECO:0000256" key="3">
    <source>
        <dbReference type="ARBA" id="ARBA00022679"/>
    </source>
</evidence>
<dbReference type="Proteomes" id="UP001642464">
    <property type="component" value="Unassembled WGS sequence"/>
</dbReference>
<keyword evidence="5" id="KW-0175">Coiled coil</keyword>
<dbReference type="InterPro" id="IPR007848">
    <property type="entry name" value="Small_mtfrase_dom"/>
</dbReference>
<sequence>MSSDILRSETRVELEDRAPADREHAVWEREWSMSQCTAMLLYLGNAGSNESFQEAALQEQAKLVASALSEEIRVRLQQMQREGLVKDGDFDLQATGELHEYGREQHDVAVSRVARVARRARAADAKEALERSAEALRKLQQQWLEFDSGDDESQRLKEQLTEDEKRIREALKECPYGDPAETWIPQPCAHPLVAAHGEVTKALIEAELARLSCETSLEPRAATAAQLRRSELHLRLFQVSQAEELLQRAHPLLEGQERFIAEELLTNCFMCESLKRRPSMTGEIGAEEARLLEDFGRRMRECQYDPATVLRCTGATSLIDFSDDAQLPGFAQRCWERQQSAEEEDRGLVYFIQVFLLRRQEPLETLCELLGEECCKLLLELQVVSCIRDPYHLLSIDDAVAAVSSDASGIRCFSNLRLWPRDDLLVATDAQTWPDPSVGFEPVMYLSDDSLALLAAKPEVKEKNLLDLCCGSGVQGIAALQRGASSVTFSDVNPRALRFVRFNLALNALSSKQYRCCLGDAYAQVEGDKFDGILANPPFLPNPDNIASQAVALYGNGGAFGEDVLRKIVAKAPEHLVPGGWLLMVTYAPNAEEMPRRLQRYLTDRAALSLRLRVAAGNEREAEEFLPVASEVESYFYPKALDEVGVKTLAEALVFLRCDGDSLGRDGGASLELREELFADEDYLRQFGRQTQLKQ</sequence>
<name>A0ABP0KE69_9DINO</name>
<dbReference type="EMBL" id="CAXAMM010010968">
    <property type="protein sequence ID" value="CAK9024665.1"/>
    <property type="molecule type" value="Genomic_DNA"/>
</dbReference>
<gene>
    <name evidence="7" type="ORF">SCF082_LOCUS16737</name>
</gene>
<dbReference type="SUPFAM" id="SSF53335">
    <property type="entry name" value="S-adenosyl-L-methionine-dependent methyltransferases"/>
    <property type="match status" value="1"/>
</dbReference>
<keyword evidence="3" id="KW-0808">Transferase</keyword>
<dbReference type="InterPro" id="IPR002052">
    <property type="entry name" value="DNA_methylase_N6_adenine_CS"/>
</dbReference>
<evidence type="ECO:0000313" key="8">
    <source>
        <dbReference type="Proteomes" id="UP001642464"/>
    </source>
</evidence>